<protein>
    <submittedName>
        <fullName evidence="3">Uncharacterized protein</fullName>
    </submittedName>
</protein>
<dbReference type="SUPFAM" id="SSF53383">
    <property type="entry name" value="PLP-dependent transferases"/>
    <property type="match status" value="1"/>
</dbReference>
<dbReference type="GO" id="GO:0005737">
    <property type="term" value="C:cytoplasm"/>
    <property type="evidence" value="ECO:0007669"/>
    <property type="project" value="TreeGrafter"/>
</dbReference>
<keyword evidence="4" id="KW-1185">Reference proteome</keyword>
<dbReference type="PANTHER" id="PTHR45677">
    <property type="entry name" value="GLUTAMATE DECARBOXYLASE-RELATED"/>
    <property type="match status" value="1"/>
</dbReference>
<evidence type="ECO:0000256" key="2">
    <source>
        <dbReference type="ARBA" id="ARBA00022793"/>
    </source>
</evidence>
<dbReference type="InterPro" id="IPR015424">
    <property type="entry name" value="PyrdxlP-dep_Trfase"/>
</dbReference>
<evidence type="ECO:0000256" key="1">
    <source>
        <dbReference type="ARBA" id="ARBA00009533"/>
    </source>
</evidence>
<gene>
    <name evidence="3" type="ORF">ONB1V03_LOCUS13211</name>
</gene>
<proteinExistence type="inferred from homology"/>
<accession>A0A7R9QTU4</accession>
<dbReference type="EMBL" id="OC926194">
    <property type="protein sequence ID" value="CAD7656575.1"/>
    <property type="molecule type" value="Genomic_DNA"/>
</dbReference>
<organism evidence="3">
    <name type="scientific">Oppiella nova</name>
    <dbReference type="NCBI Taxonomy" id="334625"/>
    <lineage>
        <taxon>Eukaryota</taxon>
        <taxon>Metazoa</taxon>
        <taxon>Ecdysozoa</taxon>
        <taxon>Arthropoda</taxon>
        <taxon>Chelicerata</taxon>
        <taxon>Arachnida</taxon>
        <taxon>Acari</taxon>
        <taxon>Acariformes</taxon>
        <taxon>Sarcoptiformes</taxon>
        <taxon>Oribatida</taxon>
        <taxon>Brachypylina</taxon>
        <taxon>Oppioidea</taxon>
        <taxon>Oppiidae</taxon>
        <taxon>Oppiella</taxon>
    </lineage>
</organism>
<reference evidence="3" key="1">
    <citation type="submission" date="2020-11" db="EMBL/GenBank/DDBJ databases">
        <authorList>
            <person name="Tran Van P."/>
        </authorList>
    </citation>
    <scope>NUCLEOTIDE SEQUENCE</scope>
</reference>
<dbReference type="Proteomes" id="UP000728032">
    <property type="component" value="Unassembled WGS sequence"/>
</dbReference>
<evidence type="ECO:0000313" key="4">
    <source>
        <dbReference type="Proteomes" id="UP000728032"/>
    </source>
</evidence>
<name>A0A7R9QTU4_9ACAR</name>
<dbReference type="Gene3D" id="3.90.1150.170">
    <property type="match status" value="1"/>
</dbReference>
<comment type="similarity">
    <text evidence="1">Belongs to the group II decarboxylase family.</text>
</comment>
<dbReference type="AlphaFoldDB" id="A0A7R9QTU4"/>
<sequence>MESSGKRNKVDNNTINLSKLKYTDLFPIDENGSKPTKEFLLQVMEICLDFIDKSNDRTTKILEFHKPEELKKLFDFSIPDEPLDIQQIVNDCRDALKYQVKTGESFPEPQSYYNMRL</sequence>
<dbReference type="GO" id="GO:0009449">
    <property type="term" value="P:gamma-aminobutyric acid biosynthetic process"/>
    <property type="evidence" value="ECO:0007669"/>
    <property type="project" value="TreeGrafter"/>
</dbReference>
<keyword evidence="2" id="KW-0456">Lyase</keyword>
<dbReference type="PANTHER" id="PTHR45677:SF10">
    <property type="entry name" value="GLUTAMATE DECARBOXYLASE"/>
    <property type="match status" value="1"/>
</dbReference>
<dbReference type="GO" id="GO:0004351">
    <property type="term" value="F:glutamate decarboxylase activity"/>
    <property type="evidence" value="ECO:0007669"/>
    <property type="project" value="TreeGrafter"/>
</dbReference>
<keyword evidence="2" id="KW-0210">Decarboxylase</keyword>
<evidence type="ECO:0000313" key="3">
    <source>
        <dbReference type="EMBL" id="CAD7656575.1"/>
    </source>
</evidence>
<dbReference type="EMBL" id="CAJPVJ010011369">
    <property type="protein sequence ID" value="CAG2173762.1"/>
    <property type="molecule type" value="Genomic_DNA"/>
</dbReference>
<dbReference type="OrthoDB" id="392571at2759"/>